<sequence>MGIPIKTDKYTRDRTMLKYARLLIEVNLEGPFPEFVDFINENGVKFEWLPAKCNHCLMYGHEETFYRKKERVRKEWRPIPKEEIAALATTPLPLASQPRNPEVEFTPVTRRVVAIHTLIATWRPSAYTINILSQTEQMIHYQATQLSTNRGFCITFVHEMNQEMQRQSLWTDLYEITQ</sequence>
<dbReference type="EMBL" id="JAKOGI010004143">
    <property type="protein sequence ID" value="KAJ8419926.1"/>
    <property type="molecule type" value="Genomic_DNA"/>
</dbReference>
<dbReference type="InterPro" id="IPR040256">
    <property type="entry name" value="At4g02000-like"/>
</dbReference>
<dbReference type="Proteomes" id="UP001153076">
    <property type="component" value="Unassembled WGS sequence"/>
</dbReference>
<accession>A0A9Q1GIR1</accession>
<keyword evidence="2" id="KW-1185">Reference proteome</keyword>
<protein>
    <submittedName>
        <fullName evidence="1">Uncharacterized protein</fullName>
    </submittedName>
</protein>
<dbReference type="PANTHER" id="PTHR31286">
    <property type="entry name" value="GLYCINE-RICH CELL WALL STRUCTURAL PROTEIN 1.8-LIKE"/>
    <property type="match status" value="1"/>
</dbReference>
<dbReference type="OrthoDB" id="1742140at2759"/>
<name>A0A9Q1GIR1_9CARY</name>
<gene>
    <name evidence="1" type="ORF">Cgig2_015577</name>
</gene>
<comment type="caution">
    <text evidence="1">The sequence shown here is derived from an EMBL/GenBank/DDBJ whole genome shotgun (WGS) entry which is preliminary data.</text>
</comment>
<dbReference type="PANTHER" id="PTHR31286:SF180">
    <property type="entry name" value="OS10G0362600 PROTEIN"/>
    <property type="match status" value="1"/>
</dbReference>
<evidence type="ECO:0000313" key="2">
    <source>
        <dbReference type="Proteomes" id="UP001153076"/>
    </source>
</evidence>
<organism evidence="1 2">
    <name type="scientific">Carnegiea gigantea</name>
    <dbReference type="NCBI Taxonomy" id="171969"/>
    <lineage>
        <taxon>Eukaryota</taxon>
        <taxon>Viridiplantae</taxon>
        <taxon>Streptophyta</taxon>
        <taxon>Embryophyta</taxon>
        <taxon>Tracheophyta</taxon>
        <taxon>Spermatophyta</taxon>
        <taxon>Magnoliopsida</taxon>
        <taxon>eudicotyledons</taxon>
        <taxon>Gunneridae</taxon>
        <taxon>Pentapetalae</taxon>
        <taxon>Caryophyllales</taxon>
        <taxon>Cactineae</taxon>
        <taxon>Cactaceae</taxon>
        <taxon>Cactoideae</taxon>
        <taxon>Echinocereeae</taxon>
        <taxon>Carnegiea</taxon>
    </lineage>
</organism>
<reference evidence="1" key="1">
    <citation type="submission" date="2022-04" db="EMBL/GenBank/DDBJ databases">
        <title>Carnegiea gigantea Genome sequencing and assembly v2.</title>
        <authorList>
            <person name="Copetti D."/>
            <person name="Sanderson M.J."/>
            <person name="Burquez A."/>
            <person name="Wojciechowski M.F."/>
        </authorList>
    </citation>
    <scope>NUCLEOTIDE SEQUENCE</scope>
    <source>
        <strain evidence="1">SGP5-SGP5p</strain>
        <tissue evidence="1">Aerial part</tissue>
    </source>
</reference>
<proteinExistence type="predicted"/>
<dbReference type="AlphaFoldDB" id="A0A9Q1GIR1"/>
<evidence type="ECO:0000313" key="1">
    <source>
        <dbReference type="EMBL" id="KAJ8419926.1"/>
    </source>
</evidence>